<organism evidence="3 4">
    <name type="scientific">Leucobacter aridicollis</name>
    <dbReference type="NCBI Taxonomy" id="283878"/>
    <lineage>
        <taxon>Bacteria</taxon>
        <taxon>Bacillati</taxon>
        <taxon>Actinomycetota</taxon>
        <taxon>Actinomycetes</taxon>
        <taxon>Micrococcales</taxon>
        <taxon>Microbacteriaceae</taxon>
        <taxon>Leucobacter</taxon>
    </lineage>
</organism>
<gene>
    <name evidence="3" type="ORF">BJ960_002029</name>
</gene>
<name>A0A852RCW2_9MICO</name>
<feature type="region of interest" description="Disordered" evidence="1">
    <location>
        <begin position="355"/>
        <end position="404"/>
    </location>
</feature>
<feature type="compositionally biased region" description="Acidic residues" evidence="1">
    <location>
        <begin position="373"/>
        <end position="398"/>
    </location>
</feature>
<feature type="domain" description="Aminoglycoside phosphotransferase" evidence="2">
    <location>
        <begin position="39"/>
        <end position="243"/>
    </location>
</feature>
<dbReference type="SUPFAM" id="SSF56112">
    <property type="entry name" value="Protein kinase-like (PK-like)"/>
    <property type="match status" value="1"/>
</dbReference>
<keyword evidence="3" id="KW-0808">Transferase</keyword>
<dbReference type="EMBL" id="JACCBD010000001">
    <property type="protein sequence ID" value="NYD27226.1"/>
    <property type="molecule type" value="Genomic_DNA"/>
</dbReference>
<dbReference type="Proteomes" id="UP000586095">
    <property type="component" value="Unassembled WGS sequence"/>
</dbReference>
<comment type="caution">
    <text evidence="3">The sequence shown here is derived from an EMBL/GenBank/DDBJ whole genome shotgun (WGS) entry which is preliminary data.</text>
</comment>
<dbReference type="InterPro" id="IPR011009">
    <property type="entry name" value="Kinase-like_dom_sf"/>
</dbReference>
<proteinExistence type="predicted"/>
<dbReference type="Gene3D" id="3.90.1200.10">
    <property type="match status" value="1"/>
</dbReference>
<evidence type="ECO:0000313" key="3">
    <source>
        <dbReference type="EMBL" id="NYD27226.1"/>
    </source>
</evidence>
<dbReference type="InterPro" id="IPR002575">
    <property type="entry name" value="Aminoglycoside_PTrfase"/>
</dbReference>
<dbReference type="GO" id="GO:0016301">
    <property type="term" value="F:kinase activity"/>
    <property type="evidence" value="ECO:0007669"/>
    <property type="project" value="UniProtKB-KW"/>
</dbReference>
<keyword evidence="4" id="KW-1185">Reference proteome</keyword>
<dbReference type="RefSeq" id="WP_185987212.1">
    <property type="nucleotide sequence ID" value="NZ_BAAALZ010000001.1"/>
</dbReference>
<accession>A0A852RCW2</accession>
<evidence type="ECO:0000259" key="2">
    <source>
        <dbReference type="Pfam" id="PF01636"/>
    </source>
</evidence>
<protein>
    <submittedName>
        <fullName evidence="3">Aminoglycoside phosphotransferase (APT) family kinase protein</fullName>
    </submittedName>
</protein>
<keyword evidence="3" id="KW-0418">Kinase</keyword>
<dbReference type="AlphaFoldDB" id="A0A852RCW2"/>
<dbReference type="Pfam" id="PF01636">
    <property type="entry name" value="APH"/>
    <property type="match status" value="1"/>
</dbReference>
<sequence>MATLPLTLAALATSAVPGLVAVAVRPHHGAGEEYAAAVLTTPDDEVIVSVPRTQQAETAQSASLLGLAALTEGARAELPFDAPRPLGMTRAGDTRAVATTYLPGSRFDVGDLSSDAILIDSIAETIAAIHALPRSVAQQGGLVERTTRDQRLLVTRMVDRAQATRYLPQTVHARWTEVLEAAELWDFEPRMVHGTLTADTLLVDNDRVVGVLDWSGLSVGDPASDVAWLYEAGDGVFDAVLSSYAKLSGVGDSAALRSRATLYHELEIAKWLLHGIDVHDSEIIDDAVGMLDRLVDRLSILTAAVPGRDPLDEAAAIELLEQTPAVSDRLSETAAFEALDEDRMFGFDTDFIDPLPAEDAADTPAGADGVGASEDDADLQLTEPVDDLLTEPINDDDLPEPRRD</sequence>
<evidence type="ECO:0000256" key="1">
    <source>
        <dbReference type="SAM" id="MobiDB-lite"/>
    </source>
</evidence>
<evidence type="ECO:0000313" key="4">
    <source>
        <dbReference type="Proteomes" id="UP000586095"/>
    </source>
</evidence>
<reference evidence="3 4" key="1">
    <citation type="submission" date="2020-07" db="EMBL/GenBank/DDBJ databases">
        <title>Sequencing the genomes of 1000 actinobacteria strains.</title>
        <authorList>
            <person name="Klenk H.-P."/>
        </authorList>
    </citation>
    <scope>NUCLEOTIDE SEQUENCE [LARGE SCALE GENOMIC DNA]</scope>
    <source>
        <strain evidence="3 4">DSM 17380</strain>
    </source>
</reference>